<dbReference type="GO" id="GO:0005886">
    <property type="term" value="C:plasma membrane"/>
    <property type="evidence" value="ECO:0007669"/>
    <property type="project" value="UniProtKB-SubCell"/>
</dbReference>
<feature type="transmembrane region" description="Helical" evidence="7">
    <location>
        <begin position="141"/>
        <end position="166"/>
    </location>
</feature>
<evidence type="ECO:0000256" key="6">
    <source>
        <dbReference type="ARBA" id="ARBA00023136"/>
    </source>
</evidence>
<reference evidence="9" key="1">
    <citation type="journal article" date="2014" name="Int. J. Syst. Evol. Microbiol.">
        <title>Complete genome sequence of Corynebacterium casei LMG S-19264T (=DSM 44701T), isolated from a smear-ripened cheese.</title>
        <authorList>
            <consortium name="US DOE Joint Genome Institute (JGI-PGF)"/>
            <person name="Walter F."/>
            <person name="Albersmeier A."/>
            <person name="Kalinowski J."/>
            <person name="Ruckert C."/>
        </authorList>
    </citation>
    <scope>NUCLEOTIDE SEQUENCE</scope>
    <source>
        <strain evidence="9">CGMCC 1.15758</strain>
    </source>
</reference>
<feature type="transmembrane region" description="Helical" evidence="7">
    <location>
        <begin position="201"/>
        <end position="220"/>
    </location>
</feature>
<dbReference type="AlphaFoldDB" id="A0A8J3E869"/>
<dbReference type="Gene3D" id="1.20.81.30">
    <property type="entry name" value="Type II secretion system (T2SS), domain F"/>
    <property type="match status" value="1"/>
</dbReference>
<evidence type="ECO:0000256" key="7">
    <source>
        <dbReference type="SAM" id="Phobius"/>
    </source>
</evidence>
<evidence type="ECO:0000313" key="9">
    <source>
        <dbReference type="EMBL" id="GGF92695.1"/>
    </source>
</evidence>
<dbReference type="RefSeq" id="WP_117002098.1">
    <property type="nucleotide sequence ID" value="NZ_BMJS01000005.1"/>
</dbReference>
<gene>
    <name evidence="9" type="ORF">GCM10010995_07320</name>
</gene>
<accession>A0A8J3E869</accession>
<keyword evidence="6 7" id="KW-0472">Membrane</keyword>
<keyword evidence="10" id="KW-1185">Reference proteome</keyword>
<protein>
    <submittedName>
        <fullName evidence="9">Type II secretion system protein F</fullName>
    </submittedName>
</protein>
<sequence length="385" mass="43287">MSMAFHITSVFKPAQDRFGNQLHIFPKLQVKWLASQFTSTKRMKLYKSLKMLLSSGMSMNMALERMSYNFKKCGRKLFNPDALLISILDDVNFRYSKLGMSFFDAIRPYIPKSEMSILSSDSYEIANGLENVVKHADKQGALIRAILISMTKPAMFILAMVGMMYFSAMKLMPSLNASIPKDKMPAITLKFSHFNQWMVDHVFIISVILIVLIVGIVVIIPQQKNKVRRILDYLPPFSIYKKISTVKFLVSLSLLLSSHNKDSKDKHNVQASLHFSLLSIRNNANGYIASYVNAMLSFLDQGTAPGETLMNTGFFDRNISALIGVYSDAGKLGEGIYDLAVNYFDEQINQIKRSFKVISGVFFLAMGSYLAFFVIALQALGTISA</sequence>
<organism evidence="9 10">
    <name type="scientific">Cysteiniphilum litorale</name>
    <dbReference type="NCBI Taxonomy" id="2056700"/>
    <lineage>
        <taxon>Bacteria</taxon>
        <taxon>Pseudomonadati</taxon>
        <taxon>Pseudomonadota</taxon>
        <taxon>Gammaproteobacteria</taxon>
        <taxon>Thiotrichales</taxon>
        <taxon>Fastidiosibacteraceae</taxon>
        <taxon>Cysteiniphilum</taxon>
    </lineage>
</organism>
<name>A0A8J3E869_9GAMM</name>
<evidence type="ECO:0000313" key="10">
    <source>
        <dbReference type="Proteomes" id="UP000636949"/>
    </source>
</evidence>
<evidence type="ECO:0000259" key="8">
    <source>
        <dbReference type="Pfam" id="PF00482"/>
    </source>
</evidence>
<keyword evidence="4 7" id="KW-0812">Transmembrane</keyword>
<comment type="similarity">
    <text evidence="2">Belongs to the GSP F family.</text>
</comment>
<evidence type="ECO:0000256" key="2">
    <source>
        <dbReference type="ARBA" id="ARBA00005745"/>
    </source>
</evidence>
<evidence type="ECO:0000256" key="3">
    <source>
        <dbReference type="ARBA" id="ARBA00022475"/>
    </source>
</evidence>
<comment type="caution">
    <text evidence="9">The sequence shown here is derived from an EMBL/GenBank/DDBJ whole genome shotgun (WGS) entry which is preliminary data.</text>
</comment>
<evidence type="ECO:0000256" key="1">
    <source>
        <dbReference type="ARBA" id="ARBA00004651"/>
    </source>
</evidence>
<keyword evidence="5 7" id="KW-1133">Transmembrane helix</keyword>
<reference evidence="9" key="2">
    <citation type="submission" date="2020-09" db="EMBL/GenBank/DDBJ databases">
        <authorList>
            <person name="Sun Q."/>
            <person name="Zhou Y."/>
        </authorList>
    </citation>
    <scope>NUCLEOTIDE SEQUENCE</scope>
    <source>
        <strain evidence="9">CGMCC 1.15758</strain>
    </source>
</reference>
<proteinExistence type="inferred from homology"/>
<feature type="domain" description="Type II secretion system protein GspF" evidence="8">
    <location>
        <begin position="276"/>
        <end position="376"/>
    </location>
</feature>
<dbReference type="PANTHER" id="PTHR30012:SF0">
    <property type="entry name" value="TYPE II SECRETION SYSTEM PROTEIN F-RELATED"/>
    <property type="match status" value="1"/>
</dbReference>
<evidence type="ECO:0000256" key="5">
    <source>
        <dbReference type="ARBA" id="ARBA00022989"/>
    </source>
</evidence>
<dbReference type="InterPro" id="IPR003004">
    <property type="entry name" value="GspF/PilC"/>
</dbReference>
<dbReference type="PANTHER" id="PTHR30012">
    <property type="entry name" value="GENERAL SECRETION PATHWAY PROTEIN"/>
    <property type="match status" value="1"/>
</dbReference>
<dbReference type="InterPro" id="IPR018076">
    <property type="entry name" value="T2SS_GspF_dom"/>
</dbReference>
<dbReference type="InterPro" id="IPR042094">
    <property type="entry name" value="T2SS_GspF_sf"/>
</dbReference>
<dbReference type="EMBL" id="BMJS01000005">
    <property type="protein sequence ID" value="GGF92695.1"/>
    <property type="molecule type" value="Genomic_DNA"/>
</dbReference>
<dbReference type="OrthoDB" id="7031359at2"/>
<evidence type="ECO:0000256" key="4">
    <source>
        <dbReference type="ARBA" id="ARBA00022692"/>
    </source>
</evidence>
<comment type="subcellular location">
    <subcellularLocation>
        <location evidence="1">Cell membrane</location>
        <topology evidence="1">Multi-pass membrane protein</topology>
    </subcellularLocation>
</comment>
<keyword evidence="3" id="KW-1003">Cell membrane</keyword>
<feature type="transmembrane region" description="Helical" evidence="7">
    <location>
        <begin position="357"/>
        <end position="380"/>
    </location>
</feature>
<dbReference type="Proteomes" id="UP000636949">
    <property type="component" value="Unassembled WGS sequence"/>
</dbReference>
<dbReference type="Pfam" id="PF00482">
    <property type="entry name" value="T2SSF"/>
    <property type="match status" value="1"/>
</dbReference>